<dbReference type="InterPro" id="IPR012677">
    <property type="entry name" value="Nucleotide-bd_a/b_plait_sf"/>
</dbReference>
<protein>
    <recommendedName>
        <fullName evidence="7">Aminotransferase-like plant mobile domain-containing protein</fullName>
    </recommendedName>
</protein>
<dbReference type="SUPFAM" id="SSF54928">
    <property type="entry name" value="RNA-binding domain, RBD"/>
    <property type="match status" value="1"/>
</dbReference>
<feature type="region of interest" description="Disordered" evidence="6">
    <location>
        <begin position="221"/>
        <end position="291"/>
    </location>
</feature>
<feature type="compositionally biased region" description="Basic and acidic residues" evidence="6">
    <location>
        <begin position="143"/>
        <end position="162"/>
    </location>
</feature>
<evidence type="ECO:0000313" key="9">
    <source>
        <dbReference type="Proteomes" id="UP000032141"/>
    </source>
</evidence>
<dbReference type="Proteomes" id="UP000032141">
    <property type="component" value="Chromosome C6"/>
</dbReference>
<dbReference type="HOGENOM" id="CLU_297977_0_0_1"/>
<feature type="region of interest" description="Disordered" evidence="6">
    <location>
        <begin position="756"/>
        <end position="784"/>
    </location>
</feature>
<evidence type="ECO:0000256" key="5">
    <source>
        <dbReference type="ARBA" id="ARBA00023125"/>
    </source>
</evidence>
<dbReference type="PANTHER" id="PTHR24009:SF20">
    <property type="entry name" value="RNA-BINDING (RRM_RBD_RNP MOTIFS) FAMILY PROTEIN"/>
    <property type="match status" value="1"/>
</dbReference>
<keyword evidence="5" id="KW-0238">DNA-binding</keyword>
<reference evidence="8" key="2">
    <citation type="submission" date="2015-03" db="UniProtKB">
        <authorList>
            <consortium name="EnsemblPlants"/>
        </authorList>
    </citation>
    <scope>IDENTIFICATION</scope>
</reference>
<dbReference type="EnsemblPlants" id="Bo6g026080.1">
    <property type="protein sequence ID" value="Bo6g026080.1"/>
    <property type="gene ID" value="Bo6g026080"/>
</dbReference>
<dbReference type="GO" id="GO:0008270">
    <property type="term" value="F:zinc ion binding"/>
    <property type="evidence" value="ECO:0007669"/>
    <property type="project" value="UniProtKB-KW"/>
</dbReference>
<reference evidence="8 9" key="1">
    <citation type="journal article" date="2014" name="Genome Biol.">
        <title>Transcriptome and methylome profiling reveals relics of genome dominance in the mesopolyploid Brassica oleracea.</title>
        <authorList>
            <person name="Parkin I.A."/>
            <person name="Koh C."/>
            <person name="Tang H."/>
            <person name="Robinson S.J."/>
            <person name="Kagale S."/>
            <person name="Clarke W.E."/>
            <person name="Town C.D."/>
            <person name="Nixon J."/>
            <person name="Krishnakumar V."/>
            <person name="Bidwell S.L."/>
            <person name="Denoeud F."/>
            <person name="Belcram H."/>
            <person name="Links M.G."/>
            <person name="Just J."/>
            <person name="Clarke C."/>
            <person name="Bender T."/>
            <person name="Huebert T."/>
            <person name="Mason A.S."/>
            <person name="Pires J.C."/>
            <person name="Barker G."/>
            <person name="Moore J."/>
            <person name="Walley P.G."/>
            <person name="Manoli S."/>
            <person name="Batley J."/>
            <person name="Edwards D."/>
            <person name="Nelson M.N."/>
            <person name="Wang X."/>
            <person name="Paterson A.H."/>
            <person name="King G."/>
            <person name="Bancroft I."/>
            <person name="Chalhoub B."/>
            <person name="Sharpe A.G."/>
        </authorList>
    </citation>
    <scope>NUCLEOTIDE SEQUENCE</scope>
    <source>
        <strain evidence="8 9">cv. TO1000</strain>
    </source>
</reference>
<dbReference type="Gramene" id="Bo6g026080.1">
    <property type="protein sequence ID" value="Bo6g026080.1"/>
    <property type="gene ID" value="Bo6g026080"/>
</dbReference>
<keyword evidence="4" id="KW-0694">RNA-binding</keyword>
<evidence type="ECO:0000256" key="3">
    <source>
        <dbReference type="ARBA" id="ARBA00022833"/>
    </source>
</evidence>
<feature type="region of interest" description="Disordered" evidence="6">
    <location>
        <begin position="952"/>
        <end position="983"/>
    </location>
</feature>
<accession>A0A0D3CQ07</accession>
<dbReference type="PANTHER" id="PTHR24009">
    <property type="entry name" value="RNA-BINDING (RRM/RBD/RNP MOTIFS)"/>
    <property type="match status" value="1"/>
</dbReference>
<evidence type="ECO:0000313" key="8">
    <source>
        <dbReference type="EnsemblPlants" id="Bo6g026080.1"/>
    </source>
</evidence>
<feature type="compositionally biased region" description="Polar residues" evidence="6">
    <location>
        <begin position="271"/>
        <end position="283"/>
    </location>
</feature>
<evidence type="ECO:0000256" key="6">
    <source>
        <dbReference type="SAM" id="MobiDB-lite"/>
    </source>
</evidence>
<keyword evidence="2" id="KW-0863">Zinc-finger</keyword>
<keyword evidence="1" id="KW-0479">Metal-binding</keyword>
<dbReference type="InterPro" id="IPR035979">
    <property type="entry name" value="RBD_domain_sf"/>
</dbReference>
<feature type="region of interest" description="Disordered" evidence="6">
    <location>
        <begin position="888"/>
        <end position="914"/>
    </location>
</feature>
<feature type="compositionally biased region" description="Basic and acidic residues" evidence="6">
    <location>
        <begin position="221"/>
        <end position="256"/>
    </location>
</feature>
<feature type="compositionally biased region" description="Basic and acidic residues" evidence="6">
    <location>
        <begin position="963"/>
        <end position="983"/>
    </location>
</feature>
<sequence>MKRVCTEDETQMDRYKTQVPPRNIRRGDDDASEPVSSGSKKSFKRVSKEDETQKDHYKTHVPQRNIRRGDDDTSKPVSSGSKKSLKRVYKDDETQVPSEKDEKDDGLSIGQAMRLRRKKTAMRPSDENHSLDPPPTVLPSREVGQKLRKEFSEKLKRSRDLRTPTNVRSKIVESGGSASREVPNTELFQKEEVVKRKSEHLGDKRARNITTAEMVIDREKGVRDASESLGKRNSGRLERENNDSWIRQKIDTKDETVAQQEETGNKAGKNTVLSSANGNNSSDPPLGANGGIVDTVLSRPETRQKCDDEVGVIGINTEKKKAIVAGGSKDEKCVLHEDGQNLRSSEEEDDGKSLKHTNLAIDEISLSLEARTFLLEANLYDFCDFGTVEDVRIPYQQQRMYGFVTFSNAETVRIILARGNPHFICDSRVLVKPYKEKGKILQNKWQHQHLQQLLETGSYSASSSPSGIDLFECHLGPRMLPRNTQEMMRISIGSPAHLPPRFNYSLLFQPESSMEEATEGFSALVSPLGKLIDERRREEAGESKGKDYSGCEQRWLEGKGLLLLLLFSLAYVEEAFVAFARCVRRSKLVGIGFVEDYYPNRVAMQFGFSQDLPGLVTHHSCNFTEKEAWDDYNKSLVGGKLYMPSRLASGSITARYRDWWSKSVSQFLGFEDSNETCDARNRVVDDDAFSPEVLPLSEVLQKMGEGFPEKLKRPRKLRIARRMESEIKKCKTGGCGESVVIDVPLSELFHKELARRPSEDLRDKRRKRAREDNDDDDENHMDSCDDIYESYDMTIAQLVKYRKKDGGDASGSLGIRRRDNNDSRVCQELASGDDETVAPQEIEPQAGQTCVDVKGCNNPEMKETLLNHLEGGEIRSIRMILGFCQEVASGPGDDESVAPQEIEPQTEENDEEEIRSVEEGITILIPCVGDTVMPPTCDDEVDVNGRNNLEKKKKKKKTLVNDGTKEPECLLHDDEKEEDERRLNQRKLTTEELALNLEALYEGGEDFGNN</sequence>
<keyword evidence="3" id="KW-0862">Zinc</keyword>
<feature type="compositionally biased region" description="Acidic residues" evidence="6">
    <location>
        <begin position="772"/>
        <end position="784"/>
    </location>
</feature>
<evidence type="ECO:0000259" key="7">
    <source>
        <dbReference type="Pfam" id="PF10536"/>
    </source>
</evidence>
<feature type="domain" description="Aminotransferase-like plant mobile" evidence="7">
    <location>
        <begin position="572"/>
        <end position="661"/>
    </location>
</feature>
<keyword evidence="9" id="KW-1185">Reference proteome</keyword>
<dbReference type="GO" id="GO:0003723">
    <property type="term" value="F:RNA binding"/>
    <property type="evidence" value="ECO:0007669"/>
    <property type="project" value="UniProtKB-KW"/>
</dbReference>
<feature type="region of interest" description="Disordered" evidence="6">
    <location>
        <begin position="1"/>
        <end position="185"/>
    </location>
</feature>
<dbReference type="GO" id="GO:0003677">
    <property type="term" value="F:DNA binding"/>
    <property type="evidence" value="ECO:0007669"/>
    <property type="project" value="UniProtKB-KW"/>
</dbReference>
<proteinExistence type="predicted"/>
<feature type="compositionally biased region" description="Basic and acidic residues" evidence="6">
    <location>
        <begin position="88"/>
        <end position="106"/>
    </location>
</feature>
<evidence type="ECO:0000256" key="2">
    <source>
        <dbReference type="ARBA" id="ARBA00022771"/>
    </source>
</evidence>
<organism evidence="8 9">
    <name type="scientific">Brassica oleracea var. oleracea</name>
    <dbReference type="NCBI Taxonomy" id="109376"/>
    <lineage>
        <taxon>Eukaryota</taxon>
        <taxon>Viridiplantae</taxon>
        <taxon>Streptophyta</taxon>
        <taxon>Embryophyta</taxon>
        <taxon>Tracheophyta</taxon>
        <taxon>Spermatophyta</taxon>
        <taxon>Magnoliopsida</taxon>
        <taxon>eudicotyledons</taxon>
        <taxon>Gunneridae</taxon>
        <taxon>Pentapetalae</taxon>
        <taxon>rosids</taxon>
        <taxon>malvids</taxon>
        <taxon>Brassicales</taxon>
        <taxon>Brassicaceae</taxon>
        <taxon>Brassiceae</taxon>
        <taxon>Brassica</taxon>
    </lineage>
</organism>
<dbReference type="Pfam" id="PF10536">
    <property type="entry name" value="PMD"/>
    <property type="match status" value="1"/>
</dbReference>
<feature type="compositionally biased region" description="Basic and acidic residues" evidence="6">
    <location>
        <begin position="1"/>
        <end position="16"/>
    </location>
</feature>
<feature type="compositionally biased region" description="Basic and acidic residues" evidence="6">
    <location>
        <begin position="46"/>
        <end position="58"/>
    </location>
</feature>
<dbReference type="InterPro" id="IPR019557">
    <property type="entry name" value="AminoTfrase-like_pln_mobile"/>
</dbReference>
<name>A0A0D3CQ07_BRAOL</name>
<dbReference type="AlphaFoldDB" id="A0A0D3CQ07"/>
<evidence type="ECO:0000256" key="4">
    <source>
        <dbReference type="ARBA" id="ARBA00022884"/>
    </source>
</evidence>
<feature type="compositionally biased region" description="Acidic residues" evidence="6">
    <location>
        <begin position="904"/>
        <end position="913"/>
    </location>
</feature>
<dbReference type="Gene3D" id="3.30.70.330">
    <property type="match status" value="1"/>
</dbReference>
<evidence type="ECO:0000256" key="1">
    <source>
        <dbReference type="ARBA" id="ARBA00022723"/>
    </source>
</evidence>